<dbReference type="PANTHER" id="PTHR31441">
    <property type="entry name" value="FOLLICULIN FAMILY MEMBER"/>
    <property type="match status" value="1"/>
</dbReference>
<dbReference type="AlphaFoldDB" id="A0A6B2EF60"/>
<dbReference type="Pfam" id="PF16692">
    <property type="entry name" value="Folliculin_C"/>
    <property type="match status" value="1"/>
</dbReference>
<evidence type="ECO:0000256" key="2">
    <source>
        <dbReference type="ARBA" id="ARBA00004138"/>
    </source>
</evidence>
<evidence type="ECO:0000256" key="15">
    <source>
        <dbReference type="ARBA" id="ARBA00023273"/>
    </source>
</evidence>
<keyword evidence="15" id="KW-0966">Cell projection</keyword>
<dbReference type="InterPro" id="IPR044886">
    <property type="entry name" value="FLCN_DENN_C_sf"/>
</dbReference>
<evidence type="ECO:0000313" key="18">
    <source>
        <dbReference type="EMBL" id="NBJ60370.1"/>
    </source>
</evidence>
<dbReference type="GO" id="GO:0005819">
    <property type="term" value="C:spindle"/>
    <property type="evidence" value="ECO:0007669"/>
    <property type="project" value="UniProtKB-SubCell"/>
</dbReference>
<dbReference type="GO" id="GO:0005829">
    <property type="term" value="C:cytosol"/>
    <property type="evidence" value="ECO:0007669"/>
    <property type="project" value="UniProtKB-SubCell"/>
</dbReference>
<evidence type="ECO:0000256" key="16">
    <source>
        <dbReference type="SAM" id="MobiDB-lite"/>
    </source>
</evidence>
<evidence type="ECO:0000259" key="17">
    <source>
        <dbReference type="PROSITE" id="PS51834"/>
    </source>
</evidence>
<dbReference type="Pfam" id="PF11704">
    <property type="entry name" value="Folliculin"/>
    <property type="match status" value="1"/>
</dbReference>
<dbReference type="GO" id="GO:0005765">
    <property type="term" value="C:lysosomal membrane"/>
    <property type="evidence" value="ECO:0007669"/>
    <property type="project" value="UniProtKB-SubCell"/>
</dbReference>
<comment type="similarity">
    <text evidence="7">Belongs to the folliculin family.</text>
</comment>
<dbReference type="Gene3D" id="1.10.10.1730">
    <property type="entry name" value="Folliculin"/>
    <property type="match status" value="1"/>
</dbReference>
<accession>A0A6B2EF60</accession>
<reference evidence="18" key="1">
    <citation type="submission" date="2019-10" db="EMBL/GenBank/DDBJ databases">
        <title>Short sand fly seasons in Tbilisi, Georgia, hinder development of host immunity to saliva of the visceral leishmaniasis vector Phlebotomus kandelakii.</title>
        <authorList>
            <person name="Oliveira F."/>
            <person name="Giorgobiani E."/>
            <person name="Guimaraes-Costa A.B."/>
            <person name="Abdeladhim M."/>
            <person name="Oristian J."/>
            <person name="Tskhvaradze L."/>
            <person name="Tsertsvadze N."/>
            <person name="Zakalashvili M."/>
            <person name="Valenzuela J.G."/>
            <person name="Kamhawi S."/>
        </authorList>
    </citation>
    <scope>NUCLEOTIDE SEQUENCE</scope>
    <source>
        <strain evidence="18">Wild-capture in Tbilisi</strain>
        <tissue evidence="18">Salivary glands</tissue>
    </source>
</reference>
<evidence type="ECO:0000256" key="7">
    <source>
        <dbReference type="ARBA" id="ARBA00009987"/>
    </source>
</evidence>
<evidence type="ECO:0000256" key="3">
    <source>
        <dbReference type="ARBA" id="ARBA00004186"/>
    </source>
</evidence>
<keyword evidence="10" id="KW-0963">Cytoplasm</keyword>
<evidence type="ECO:0000256" key="4">
    <source>
        <dbReference type="ARBA" id="ARBA00004300"/>
    </source>
</evidence>
<protein>
    <recommendedName>
        <fullName evidence="8">Folliculin</fullName>
    </recommendedName>
</protein>
<evidence type="ECO:0000256" key="6">
    <source>
        <dbReference type="ARBA" id="ARBA00004656"/>
    </source>
</evidence>
<dbReference type="GO" id="GO:1904263">
    <property type="term" value="P:positive regulation of TORC1 signaling"/>
    <property type="evidence" value="ECO:0007669"/>
    <property type="project" value="TreeGrafter"/>
</dbReference>
<dbReference type="InterPro" id="IPR021713">
    <property type="entry name" value="Folliculin"/>
</dbReference>
<sequence length="458" mass="52230">MNAVIVLCHFCELHGPLAIFCTQTLKETRLSDVLCSKKGDVLQKKCSACTSLGDSMVFMTKDEESQAKFVSSQQPVIVDVIPLVKQAAFRSLSCEINNKDDGLVFFGDGSRGHVLSHTFQIPDSKARGFYRLFSILVLMKDKLFLLNVQPFLSHNLRKISSQLKGYANATNPGDQSRQSEKAQRLNEGMGFSQPRPLTELTGEKHIFAHIHSHFAWILWAGARYLKESVTIGSPMVPPWLGKDTEEGFAMVQIDKEEWLMRKHGMDESDDDASTIRDFRRFRNLLEHHFFPACYCILVGIQVILRGPPAETLRMVKCFKKLLPKYLHRLIHIDSTKYLPPSEARILTVSPSVTIPQPCSAIFRVNFSRDRDGKLSVEWLGDVPGKTPDLLTKIMRAFEEEQFTDIVLEKHLRVLIEEWNNKINCLKKIQNSQDVNRIKKILNVQQQDALLVNYWSNNA</sequence>
<dbReference type="PROSITE" id="PS51834">
    <property type="entry name" value="DENN_FLCN_SMCR8"/>
    <property type="match status" value="1"/>
</dbReference>
<evidence type="ECO:0000256" key="9">
    <source>
        <dbReference type="ARBA" id="ARBA00022468"/>
    </source>
</evidence>
<feature type="compositionally biased region" description="Polar residues" evidence="16">
    <location>
        <begin position="167"/>
        <end position="176"/>
    </location>
</feature>
<feature type="domain" description="UDENN FLCN/SMCR8-type" evidence="17">
    <location>
        <begin position="50"/>
        <end position="458"/>
    </location>
</feature>
<keyword evidence="13" id="KW-0458">Lysosome</keyword>
<evidence type="ECO:0000256" key="8">
    <source>
        <dbReference type="ARBA" id="ARBA00021824"/>
    </source>
</evidence>
<dbReference type="InterPro" id="IPR032035">
    <property type="entry name" value="Folliculin_DENN"/>
</dbReference>
<feature type="region of interest" description="Disordered" evidence="16">
    <location>
        <begin position="167"/>
        <end position="194"/>
    </location>
</feature>
<dbReference type="Gene3D" id="3.40.50.12430">
    <property type="match status" value="1"/>
</dbReference>
<evidence type="ECO:0000256" key="11">
    <source>
        <dbReference type="ARBA" id="ARBA00023136"/>
    </source>
</evidence>
<dbReference type="InterPro" id="IPR037520">
    <property type="entry name" value="Folliculin/SMCR8_longin"/>
</dbReference>
<dbReference type="InterPro" id="IPR037521">
    <property type="entry name" value="FLCN/SMCR8_DENN"/>
</dbReference>
<dbReference type="GO" id="GO:0005096">
    <property type="term" value="F:GTPase activator activity"/>
    <property type="evidence" value="ECO:0007669"/>
    <property type="project" value="UniProtKB-KW"/>
</dbReference>
<keyword evidence="9" id="KW-0343">GTPase activation</keyword>
<comment type="subcellular location">
    <subcellularLocation>
        <location evidence="2">Cell projection</location>
        <location evidence="2">Cilium</location>
    </subcellularLocation>
    <subcellularLocation>
        <location evidence="4">Cytoplasm</location>
        <location evidence="4">Cytoskeleton</location>
        <location evidence="4">Microtubule organizing center</location>
        <location evidence="4">Centrosome</location>
    </subcellularLocation>
    <subcellularLocation>
        <location evidence="3">Cytoplasm</location>
        <location evidence="3">Cytoskeleton</location>
        <location evidence="3">Spindle</location>
    </subcellularLocation>
    <subcellularLocation>
        <location evidence="5">Cytoplasm</location>
        <location evidence="5">Cytosol</location>
    </subcellularLocation>
    <subcellularLocation>
        <location evidence="6">Lysosome membrane</location>
    </subcellularLocation>
    <subcellularLocation>
        <location evidence="1">Nucleus</location>
    </subcellularLocation>
</comment>
<dbReference type="GO" id="GO:0005929">
    <property type="term" value="C:cilium"/>
    <property type="evidence" value="ECO:0007669"/>
    <property type="project" value="UniProtKB-SubCell"/>
</dbReference>
<keyword evidence="14" id="KW-0539">Nucleus</keyword>
<dbReference type="GO" id="GO:0005813">
    <property type="term" value="C:centrosome"/>
    <property type="evidence" value="ECO:0007669"/>
    <property type="project" value="UniProtKB-SubCell"/>
</dbReference>
<evidence type="ECO:0000256" key="1">
    <source>
        <dbReference type="ARBA" id="ARBA00004123"/>
    </source>
</evidence>
<evidence type="ECO:0000256" key="12">
    <source>
        <dbReference type="ARBA" id="ARBA00023212"/>
    </source>
</evidence>
<evidence type="ECO:0000256" key="10">
    <source>
        <dbReference type="ARBA" id="ARBA00022490"/>
    </source>
</evidence>
<dbReference type="GO" id="GO:0005634">
    <property type="term" value="C:nucleus"/>
    <property type="evidence" value="ECO:0007669"/>
    <property type="project" value="UniProtKB-SubCell"/>
</dbReference>
<proteinExistence type="inferred from homology"/>
<keyword evidence="12" id="KW-0206">Cytoskeleton</keyword>
<organism evidence="18">
    <name type="scientific">Phlebotomus kandelakii</name>
    <dbReference type="NCBI Taxonomy" id="1109342"/>
    <lineage>
        <taxon>Eukaryota</taxon>
        <taxon>Metazoa</taxon>
        <taxon>Ecdysozoa</taxon>
        <taxon>Arthropoda</taxon>
        <taxon>Hexapoda</taxon>
        <taxon>Insecta</taxon>
        <taxon>Pterygota</taxon>
        <taxon>Neoptera</taxon>
        <taxon>Endopterygota</taxon>
        <taxon>Diptera</taxon>
        <taxon>Nematocera</taxon>
        <taxon>Psychodoidea</taxon>
        <taxon>Psychodidae</taxon>
        <taxon>Phlebotomus</taxon>
        <taxon>Larroussius</taxon>
    </lineage>
</organism>
<keyword evidence="11" id="KW-0472">Membrane</keyword>
<evidence type="ECO:0000256" key="5">
    <source>
        <dbReference type="ARBA" id="ARBA00004514"/>
    </source>
</evidence>
<name>A0A6B2EF60_9DIPT</name>
<dbReference type="PANTHER" id="PTHR31441:SF2">
    <property type="entry name" value="FOLLICULIN"/>
    <property type="match status" value="1"/>
</dbReference>
<evidence type="ECO:0000256" key="13">
    <source>
        <dbReference type="ARBA" id="ARBA00023228"/>
    </source>
</evidence>
<dbReference type="GO" id="GO:0000122">
    <property type="term" value="P:negative regulation of transcription by RNA polymerase II"/>
    <property type="evidence" value="ECO:0007669"/>
    <property type="project" value="TreeGrafter"/>
</dbReference>
<evidence type="ECO:0000256" key="14">
    <source>
        <dbReference type="ARBA" id="ARBA00023242"/>
    </source>
</evidence>
<dbReference type="EMBL" id="GIFK01002667">
    <property type="protein sequence ID" value="NBJ60370.1"/>
    <property type="molecule type" value="Transcribed_RNA"/>
</dbReference>